<keyword evidence="1 4" id="KW-0732">Signal</keyword>
<dbReference type="EC" id="4.2.2.-" evidence="4"/>
<evidence type="ECO:0000256" key="5">
    <source>
        <dbReference type="RuleBase" id="RU003495"/>
    </source>
</evidence>
<evidence type="ECO:0000313" key="8">
    <source>
        <dbReference type="Proteomes" id="UP000182715"/>
    </source>
</evidence>
<dbReference type="NCBIfam" id="TIGR00413">
    <property type="entry name" value="rlpA"/>
    <property type="match status" value="1"/>
</dbReference>
<dbReference type="InterPro" id="IPR036908">
    <property type="entry name" value="RlpA-like_sf"/>
</dbReference>
<dbReference type="InterPro" id="IPR034718">
    <property type="entry name" value="RlpA"/>
</dbReference>
<keyword evidence="7" id="KW-0449">Lipoprotein</keyword>
<reference evidence="7 8" key="1">
    <citation type="submission" date="2014-11" db="EMBL/GenBank/DDBJ databases">
        <authorList>
            <person name="Diene M.Seydina."/>
        </authorList>
    </citation>
    <scope>NUCLEOTIDE SEQUENCE [LARGE SCALE GENOMIC DNA]</scope>
    <source>
        <strain evidence="7 8">Neisseria meningitidis CHUV</strain>
    </source>
</reference>
<dbReference type="GO" id="GO:0071555">
    <property type="term" value="P:cell wall organization"/>
    <property type="evidence" value="ECO:0007669"/>
    <property type="project" value="UniProtKB-KW"/>
</dbReference>
<gene>
    <name evidence="4" type="primary">rlpA</name>
</gene>
<evidence type="ECO:0000256" key="4">
    <source>
        <dbReference type="HAMAP-Rule" id="MF_02071"/>
    </source>
</evidence>
<dbReference type="PANTHER" id="PTHR34183">
    <property type="entry name" value="ENDOLYTIC PEPTIDOGLYCAN TRANSGLYCOSYLASE RLPA"/>
    <property type="match status" value="1"/>
</dbReference>
<keyword evidence="2 4" id="KW-0456">Lyase</keyword>
<name>A0A0H5QWL9_NEIMI</name>
<dbReference type="PROSITE" id="PS51724">
    <property type="entry name" value="SPOR"/>
    <property type="match status" value="1"/>
</dbReference>
<keyword evidence="3 4" id="KW-0961">Cell wall biogenesis/degradation</keyword>
<organism evidence="7 8">
    <name type="scientific">Neisseria meningitidis serogroup B</name>
    <dbReference type="NCBI Taxonomy" id="491"/>
    <lineage>
        <taxon>Bacteria</taxon>
        <taxon>Pseudomonadati</taxon>
        <taxon>Pseudomonadota</taxon>
        <taxon>Betaproteobacteria</taxon>
        <taxon>Neisseriales</taxon>
        <taxon>Neisseriaceae</taxon>
        <taxon>Neisseria</taxon>
    </lineage>
</organism>
<dbReference type="InterPro" id="IPR009009">
    <property type="entry name" value="RlpA-like_DPBB"/>
</dbReference>
<evidence type="ECO:0000256" key="2">
    <source>
        <dbReference type="ARBA" id="ARBA00023239"/>
    </source>
</evidence>
<dbReference type="GO" id="GO:0000270">
    <property type="term" value="P:peptidoglycan metabolic process"/>
    <property type="evidence" value="ECO:0007669"/>
    <property type="project" value="UniProtKB-UniRule"/>
</dbReference>
<dbReference type="EMBL" id="CVTF01000114">
    <property type="protein sequence ID" value="CRZ00003.1"/>
    <property type="molecule type" value="Genomic_DNA"/>
</dbReference>
<dbReference type="GO" id="GO:0042834">
    <property type="term" value="F:peptidoglycan binding"/>
    <property type="evidence" value="ECO:0007669"/>
    <property type="project" value="InterPro"/>
</dbReference>
<feature type="domain" description="SPOR" evidence="6">
    <location>
        <begin position="160"/>
        <end position="239"/>
    </location>
</feature>
<dbReference type="CDD" id="cd22268">
    <property type="entry name" value="DPBB_RlpA-like"/>
    <property type="match status" value="1"/>
</dbReference>
<dbReference type="InterPro" id="IPR012997">
    <property type="entry name" value="RplA"/>
</dbReference>
<dbReference type="Pfam" id="PF03330">
    <property type="entry name" value="DPBB_1"/>
    <property type="match status" value="1"/>
</dbReference>
<dbReference type="SUPFAM" id="SSF50685">
    <property type="entry name" value="Barwin-like endoglucanases"/>
    <property type="match status" value="1"/>
</dbReference>
<comment type="function">
    <text evidence="4">Lytic transglycosylase with a strong preference for naked glycan strands that lack stem peptides.</text>
</comment>
<dbReference type="GO" id="GO:0008932">
    <property type="term" value="F:lytic endotransglycosylase activity"/>
    <property type="evidence" value="ECO:0007669"/>
    <property type="project" value="UniProtKB-UniRule"/>
</dbReference>
<feature type="chain" id="PRO_5009983895" description="Endolytic peptidoglycan transglycosylase RlpA" evidence="4">
    <location>
        <begin position="26"/>
        <end position="239"/>
    </location>
</feature>
<dbReference type="Gene3D" id="2.40.40.10">
    <property type="entry name" value="RlpA-like domain"/>
    <property type="match status" value="1"/>
</dbReference>
<dbReference type="AlphaFoldDB" id="A0A0H5QWL9"/>
<evidence type="ECO:0000256" key="1">
    <source>
        <dbReference type="ARBA" id="ARBA00022729"/>
    </source>
</evidence>
<protein>
    <recommendedName>
        <fullName evidence="4">Endolytic peptidoglycan transglycosylase RlpA</fullName>
        <ecNumber evidence="4">4.2.2.-</ecNumber>
    </recommendedName>
</protein>
<comment type="similarity">
    <text evidence="4 5">Belongs to the RlpA family.</text>
</comment>
<dbReference type="FunFam" id="2.40.40.10:FF:000003">
    <property type="entry name" value="Endolytic peptidoglycan transglycosylase RlpA"/>
    <property type="match status" value="1"/>
</dbReference>
<accession>A0A0H5QWL9</accession>
<dbReference type="Pfam" id="PF05036">
    <property type="entry name" value="SPOR"/>
    <property type="match status" value="1"/>
</dbReference>
<dbReference type="InterPro" id="IPR007730">
    <property type="entry name" value="SPOR-like_dom"/>
</dbReference>
<feature type="signal peptide" evidence="4">
    <location>
        <begin position="1"/>
        <end position="25"/>
    </location>
</feature>
<dbReference type="PANTHER" id="PTHR34183:SF1">
    <property type="entry name" value="ENDOLYTIC PEPTIDOGLYCAN TRANSGLYCOSYLASE RLPA"/>
    <property type="match status" value="1"/>
</dbReference>
<dbReference type="Proteomes" id="UP000182715">
    <property type="component" value="Unassembled WGS sequence"/>
</dbReference>
<evidence type="ECO:0000259" key="6">
    <source>
        <dbReference type="PROSITE" id="PS51724"/>
    </source>
</evidence>
<dbReference type="HAMAP" id="MF_02071">
    <property type="entry name" value="RlpA"/>
    <property type="match status" value="1"/>
</dbReference>
<sequence precursor="true">MTLTRKTLFLLTAAFGTHSLQTASADAVVKAEKLHASANRSYKVAGKRYTPKNQVAEFTQTGNASWYGGRFHGRKTSGGERYDMNAFTAAHKTLPIPSYVRVTNTKNGKSVIVRVNDRGPFHGNRIIDVSKAAAQKLGFVNQGTAHVKIEQIVPGQSAPVAENKDIFIDLKSFGTEHEAQAYLNQAAQNFAVSSSGTNLSVEKRRYEYVVKMGPFASQERAAEAEAQARGMVRAVLTAG</sequence>
<evidence type="ECO:0000256" key="3">
    <source>
        <dbReference type="ARBA" id="ARBA00023316"/>
    </source>
</evidence>
<proteinExistence type="inferred from homology"/>
<evidence type="ECO:0000313" key="7">
    <source>
        <dbReference type="EMBL" id="CRZ00003.1"/>
    </source>
</evidence>